<evidence type="ECO:0000256" key="7">
    <source>
        <dbReference type="PIRSR" id="PIRSR004976-51"/>
    </source>
</evidence>
<evidence type="ECO:0000313" key="11">
    <source>
        <dbReference type="Proteomes" id="UP000594260"/>
    </source>
</evidence>
<protein>
    <recommendedName>
        <fullName evidence="6">Cytoplasmic tRNA 2-thiolation protein 1</fullName>
        <ecNumber evidence="6">2.7.7.-</ecNumber>
    </recommendedName>
    <alternativeName>
        <fullName evidence="6">Cytoplasmic tRNA adenylyltransferase 1</fullName>
    </alternativeName>
</protein>
<dbReference type="AlphaFoldDB" id="A0A7M7M6R5"/>
<dbReference type="InParanoid" id="A0A7M7M6R5"/>
<keyword evidence="4 6" id="KW-0819">tRNA processing</keyword>
<feature type="binding site" evidence="7">
    <location>
        <position position="170"/>
    </location>
    <ligand>
        <name>ATP</name>
        <dbReference type="ChEBI" id="CHEBI:30616"/>
    </ligand>
</feature>
<dbReference type="RefSeq" id="XP_022653687.1">
    <property type="nucleotide sequence ID" value="XM_022797952.1"/>
</dbReference>
<evidence type="ECO:0000259" key="9">
    <source>
        <dbReference type="Pfam" id="PF16503"/>
    </source>
</evidence>
<dbReference type="GO" id="GO:0002143">
    <property type="term" value="P:tRNA wobble position uridine thiolation"/>
    <property type="evidence" value="ECO:0007669"/>
    <property type="project" value="TreeGrafter"/>
</dbReference>
<dbReference type="GO" id="GO:0016779">
    <property type="term" value="F:nucleotidyltransferase activity"/>
    <property type="evidence" value="ECO:0007669"/>
    <property type="project" value="UniProtKB-UniRule"/>
</dbReference>
<dbReference type="GO" id="GO:0032447">
    <property type="term" value="P:protein urmylation"/>
    <property type="evidence" value="ECO:0007669"/>
    <property type="project" value="UniProtKB-UniRule"/>
</dbReference>
<name>A0A7M7M6R5_VARDE</name>
<keyword evidence="7" id="KW-0067">ATP-binding</keyword>
<evidence type="ECO:0000256" key="4">
    <source>
        <dbReference type="ARBA" id="ARBA00022694"/>
    </source>
</evidence>
<dbReference type="InterPro" id="IPR056369">
    <property type="entry name" value="CTU1-like_ATP-bd"/>
</dbReference>
<evidence type="ECO:0000313" key="10">
    <source>
        <dbReference type="EnsemblMetazoa" id="XP_022653687"/>
    </source>
</evidence>
<dbReference type="InterPro" id="IPR035107">
    <property type="entry name" value="tRNA_thiolation_TtcA_Ctu1"/>
</dbReference>
<dbReference type="CTD" id="90353"/>
<evidence type="ECO:0000256" key="3">
    <source>
        <dbReference type="ARBA" id="ARBA00022679"/>
    </source>
</evidence>
<reference evidence="10" key="1">
    <citation type="submission" date="2021-01" db="UniProtKB">
        <authorList>
            <consortium name="EnsemblMetazoa"/>
        </authorList>
    </citation>
    <scope>IDENTIFICATION</scope>
</reference>
<dbReference type="FunCoup" id="A0A7M7M6R5">
    <property type="interactions" value="402"/>
</dbReference>
<comment type="pathway">
    <text evidence="6">tRNA modification; 5-methoxycarbonylmethyl-2-thiouridine-tRNA biosynthesis.</text>
</comment>
<dbReference type="InterPro" id="IPR011063">
    <property type="entry name" value="TilS/TtcA_N"/>
</dbReference>
<accession>A0A7M7M6R5</accession>
<dbReference type="PANTHER" id="PTHR11807">
    <property type="entry name" value="ATPASES OF THE PP SUPERFAMILY-RELATED"/>
    <property type="match status" value="1"/>
</dbReference>
<dbReference type="Proteomes" id="UP000594260">
    <property type="component" value="Unplaced"/>
</dbReference>
<sequence>MKLCTKCSTRKACLKRPKTGDPLCKECFFEAFEEEIHWTITTFKLFNPGEYVAIAASGGKDSTVLAHVIKLLNDRYGYGIRLVLLSIDEGITGYRDDSLETVKRNEHQYNIPLKILSYKDLYGWTMDKIVAAIGKRSNCTFCGVFRRQALDRGAMQLGVTKMVTGHNADDIAETVIMNILRGDIARLRRCTSIVTGSDGLIPRSKPFKYTYEKEIVMYAHFKKLDYFSTECIYSPNAYRGHARAYIKNLELQDPLAILNIIYSGECMDVRDDVRLPSKRTCKRCGYISSQEVCKACVMLEGLNKGIPRLGIGKTSKVNKKIENLKISSDRRIKGGDELKNVNIANDSNDKANKCTNNDNQASDTCKNKIKSSLLKETTLDW</sequence>
<feature type="binding site" evidence="7">
    <location>
        <position position="165"/>
    </location>
    <ligand>
        <name>ATP</name>
        <dbReference type="ChEBI" id="CHEBI:30616"/>
    </ligand>
</feature>
<keyword evidence="1 6" id="KW-0963">Cytoplasm</keyword>
<comment type="function">
    <text evidence="6">Plays a central role in 2-thiolation of mcm(5)S(2)U at tRNA wobble positions of tRNA(Lys), tRNA(Glu) and tRNA(Gln). Directly binds tRNAs and probably acts by catalyzing adenylation of tRNAs, an intermediate required for 2-thiolation. It is unclear whether it acts as a sulfurtransferase that transfers sulfur from thiocarboxylated URM1 onto the uridine of tRNAs at wobble position.</text>
</comment>
<dbReference type="FunFam" id="3.40.50.620:FF:000054">
    <property type="entry name" value="Cytoplasmic tRNA 2-thiolation protein 1"/>
    <property type="match status" value="1"/>
</dbReference>
<feature type="domain" description="tRNA(Ile)-lysidine/2-thiocytidine synthase N-terminal" evidence="8">
    <location>
        <begin position="52"/>
        <end position="231"/>
    </location>
</feature>
<dbReference type="GO" id="GO:0000049">
    <property type="term" value="F:tRNA binding"/>
    <property type="evidence" value="ECO:0007669"/>
    <property type="project" value="UniProtKB-UniRule"/>
</dbReference>
<comment type="similarity">
    <text evidence="6">Belongs to the TtcA family. CTU1/NCS6/ATPBD3 subfamily.</text>
</comment>
<dbReference type="GO" id="GO:0005524">
    <property type="term" value="F:ATP binding"/>
    <property type="evidence" value="ECO:0007669"/>
    <property type="project" value="UniProtKB-KW"/>
</dbReference>
<dbReference type="SUPFAM" id="SSF52402">
    <property type="entry name" value="Adenine nucleotide alpha hydrolases-like"/>
    <property type="match status" value="1"/>
</dbReference>
<dbReference type="InterPro" id="IPR000541">
    <property type="entry name" value="Ncs6/Tuc1/Ctu1"/>
</dbReference>
<proteinExistence type="inferred from homology"/>
<comment type="subcellular location">
    <subcellularLocation>
        <location evidence="6">Cytoplasm</location>
    </subcellularLocation>
</comment>
<feature type="domain" description="Cytoplasmic tRNA 2-thiolation protein 1 C-terminal" evidence="9">
    <location>
        <begin position="280"/>
        <end position="309"/>
    </location>
</feature>
<evidence type="ECO:0000256" key="5">
    <source>
        <dbReference type="ARBA" id="ARBA00022884"/>
    </source>
</evidence>
<evidence type="ECO:0000256" key="2">
    <source>
        <dbReference type="ARBA" id="ARBA00022555"/>
    </source>
</evidence>
<dbReference type="KEGG" id="vde:111247255"/>
<dbReference type="GO" id="GO:0005739">
    <property type="term" value="C:mitochondrion"/>
    <property type="evidence" value="ECO:0007669"/>
    <property type="project" value="TreeGrafter"/>
</dbReference>
<dbReference type="InterPro" id="IPR032442">
    <property type="entry name" value="CTU1_C"/>
</dbReference>
<dbReference type="Gene3D" id="3.40.50.620">
    <property type="entry name" value="HUPs"/>
    <property type="match status" value="1"/>
</dbReference>
<feature type="binding site" evidence="7">
    <location>
        <position position="87"/>
    </location>
    <ligand>
        <name>ATP</name>
        <dbReference type="ChEBI" id="CHEBI:30616"/>
    </ligand>
</feature>
<dbReference type="OrthoDB" id="198857at2759"/>
<keyword evidence="2 6" id="KW-0820">tRNA-binding</keyword>
<dbReference type="Pfam" id="PF01171">
    <property type="entry name" value="ATP_bind_3"/>
    <property type="match status" value="1"/>
</dbReference>
<dbReference type="CDD" id="cd01713">
    <property type="entry name" value="CTU1-like"/>
    <property type="match status" value="1"/>
</dbReference>
<keyword evidence="7" id="KW-0547">Nucleotide-binding</keyword>
<evidence type="ECO:0000256" key="1">
    <source>
        <dbReference type="ARBA" id="ARBA00022490"/>
    </source>
</evidence>
<dbReference type="EnsemblMetazoa" id="XM_022797952">
    <property type="protein sequence ID" value="XP_022653687"/>
    <property type="gene ID" value="LOC111247255"/>
</dbReference>
<organism evidence="10 11">
    <name type="scientific">Varroa destructor</name>
    <name type="common">Honeybee mite</name>
    <dbReference type="NCBI Taxonomy" id="109461"/>
    <lineage>
        <taxon>Eukaryota</taxon>
        <taxon>Metazoa</taxon>
        <taxon>Ecdysozoa</taxon>
        <taxon>Arthropoda</taxon>
        <taxon>Chelicerata</taxon>
        <taxon>Arachnida</taxon>
        <taxon>Acari</taxon>
        <taxon>Parasitiformes</taxon>
        <taxon>Mesostigmata</taxon>
        <taxon>Gamasina</taxon>
        <taxon>Dermanyssoidea</taxon>
        <taxon>Varroidae</taxon>
        <taxon>Varroa</taxon>
    </lineage>
</organism>
<feature type="binding site" evidence="7">
    <location>
        <position position="61"/>
    </location>
    <ligand>
        <name>ATP</name>
        <dbReference type="ChEBI" id="CHEBI:30616"/>
    </ligand>
</feature>
<dbReference type="GeneID" id="111247255"/>
<evidence type="ECO:0000256" key="6">
    <source>
        <dbReference type="HAMAP-Rule" id="MF_03053"/>
    </source>
</evidence>
<dbReference type="UniPathway" id="UPA00988"/>
<keyword evidence="5 6" id="KW-0694">RNA-binding</keyword>
<feature type="binding site" evidence="7">
    <location>
        <begin position="55"/>
        <end position="57"/>
    </location>
    <ligand>
        <name>ATP</name>
        <dbReference type="ChEBI" id="CHEBI:30616"/>
    </ligand>
</feature>
<evidence type="ECO:0000259" key="8">
    <source>
        <dbReference type="Pfam" id="PF01171"/>
    </source>
</evidence>
<dbReference type="OMA" id="KPVRGIC"/>
<dbReference type="PROSITE" id="PS01263">
    <property type="entry name" value="UPF0021"/>
    <property type="match status" value="1"/>
</dbReference>
<keyword evidence="3 6" id="KW-0808">Transferase</keyword>
<dbReference type="HAMAP" id="MF_03053">
    <property type="entry name" value="CTU1"/>
    <property type="match status" value="1"/>
</dbReference>
<dbReference type="PIRSF" id="PIRSF004976">
    <property type="entry name" value="ATPase_YdaO"/>
    <property type="match status" value="1"/>
</dbReference>
<dbReference type="EC" id="2.7.7.-" evidence="6"/>
<dbReference type="PANTHER" id="PTHR11807:SF12">
    <property type="entry name" value="CYTOPLASMIC TRNA 2-THIOLATION PROTEIN 1"/>
    <property type="match status" value="1"/>
</dbReference>
<keyword evidence="11" id="KW-1185">Reference proteome</keyword>
<dbReference type="GO" id="GO:0002144">
    <property type="term" value="C:cytosolic tRNA wobble base thiouridylase complex"/>
    <property type="evidence" value="ECO:0007669"/>
    <property type="project" value="TreeGrafter"/>
</dbReference>
<dbReference type="Pfam" id="PF16503">
    <property type="entry name" value="zn-ribbon_14"/>
    <property type="match status" value="1"/>
</dbReference>
<dbReference type="InterPro" id="IPR020554">
    <property type="entry name" value="UPF0021_CS"/>
</dbReference>
<dbReference type="InterPro" id="IPR014729">
    <property type="entry name" value="Rossmann-like_a/b/a_fold"/>
</dbReference>